<dbReference type="OrthoDB" id="2259349at2759"/>
<dbReference type="EMBL" id="JAANIT010004624">
    <property type="protein sequence ID" value="KAG1532412.1"/>
    <property type="molecule type" value="Genomic_DNA"/>
</dbReference>
<protein>
    <submittedName>
        <fullName evidence="2">Uncharacterized protein</fullName>
    </submittedName>
</protein>
<evidence type="ECO:0000256" key="1">
    <source>
        <dbReference type="SAM" id="MobiDB-lite"/>
    </source>
</evidence>
<dbReference type="AlphaFoldDB" id="A0A9P6XUV1"/>
<organism evidence="2 3">
    <name type="scientific">Rhizopus oryzae</name>
    <name type="common">Mucormycosis agent</name>
    <name type="synonym">Rhizopus arrhizus var. delemar</name>
    <dbReference type="NCBI Taxonomy" id="64495"/>
    <lineage>
        <taxon>Eukaryota</taxon>
        <taxon>Fungi</taxon>
        <taxon>Fungi incertae sedis</taxon>
        <taxon>Mucoromycota</taxon>
        <taxon>Mucoromycotina</taxon>
        <taxon>Mucoromycetes</taxon>
        <taxon>Mucorales</taxon>
        <taxon>Mucorineae</taxon>
        <taxon>Rhizopodaceae</taxon>
        <taxon>Rhizopus</taxon>
    </lineage>
</organism>
<dbReference type="Proteomes" id="UP000717996">
    <property type="component" value="Unassembled WGS sequence"/>
</dbReference>
<name>A0A9P6XUV1_RHIOR</name>
<proteinExistence type="predicted"/>
<gene>
    <name evidence="2" type="ORF">G6F51_013118</name>
</gene>
<feature type="compositionally biased region" description="Polar residues" evidence="1">
    <location>
        <begin position="80"/>
        <end position="98"/>
    </location>
</feature>
<feature type="compositionally biased region" description="Basic residues" evidence="1">
    <location>
        <begin position="31"/>
        <end position="41"/>
    </location>
</feature>
<sequence>MQPFPNKDLWFSKGHRCTPGRRDLFHLIRRKPPRYSRGRRQQRVDKNSEVILSMESEDEVSESNKDQRRNSISSISSSSVTLHPTAPQQSSREGSQSTFLVQGPAILSPSTTLTPSTQYQPLYYPTDLPSSYSISQPLAQKEAFQNQLACLQEKYTRVYTVLTDEINRAYSFIEAQKSRIKFLENSLQQQGSLNDPVPLAYRSPSSSSVDGTNMVLQSHCHETYSTPLYNIIQQSYLSPSRSSSSTGHMNPQSMYMLSNEDLQGIPTSNSLLQNDDNSLLL</sequence>
<reference evidence="2" key="1">
    <citation type="journal article" date="2020" name="Microb. Genom.">
        <title>Genetic diversity of clinical and environmental Mucorales isolates obtained from an investigation of mucormycosis cases among solid organ transplant recipients.</title>
        <authorList>
            <person name="Nguyen M.H."/>
            <person name="Kaul D."/>
            <person name="Muto C."/>
            <person name="Cheng S.J."/>
            <person name="Richter R.A."/>
            <person name="Bruno V.M."/>
            <person name="Liu G."/>
            <person name="Beyhan S."/>
            <person name="Sundermann A.J."/>
            <person name="Mounaud S."/>
            <person name="Pasculle A.W."/>
            <person name="Nierman W.C."/>
            <person name="Driscoll E."/>
            <person name="Cumbie R."/>
            <person name="Clancy C.J."/>
            <person name="Dupont C.L."/>
        </authorList>
    </citation>
    <scope>NUCLEOTIDE SEQUENCE</scope>
    <source>
        <strain evidence="2">GL16</strain>
    </source>
</reference>
<evidence type="ECO:0000313" key="3">
    <source>
        <dbReference type="Proteomes" id="UP000717996"/>
    </source>
</evidence>
<accession>A0A9P6XUV1</accession>
<comment type="caution">
    <text evidence="2">The sequence shown here is derived from an EMBL/GenBank/DDBJ whole genome shotgun (WGS) entry which is preliminary data.</text>
</comment>
<feature type="region of interest" description="Disordered" evidence="1">
    <location>
        <begin position="31"/>
        <end position="98"/>
    </location>
</feature>
<evidence type="ECO:0000313" key="2">
    <source>
        <dbReference type="EMBL" id="KAG1532412.1"/>
    </source>
</evidence>